<sequence>MNILIVGLGSIAKKHIKALEHLNLDATIYALRSDANASKVENVINIFDLEAVDVSFDFAIISNPTHLHFEFIERLALKHIPLFIEKPAVHTLDNSETLTQIIKDNNIITYVACNLRFHPCLSFLWDTLQREQLRINEVNVYCGSYLPEWRANKDYKSIYSANADMGGGVHLDLFHEIDYTTWLFGFPNKSSSVLRSASSIDINAYDYANYILEYDTFTANIVLNYYRRKAKREIELVLDTETITVDLINNTVTSDLGKTLFEAKDYSIQRTYESQLKYFTDVLKQNIQPMNSFNESIKNLKICLQHD</sequence>
<evidence type="ECO:0000256" key="1">
    <source>
        <dbReference type="ARBA" id="ARBA00010928"/>
    </source>
</evidence>
<name>A0ABT0H857_9FLAO</name>
<feature type="domain" description="Gfo/Idh/MocA-like oxidoreductase N-terminal" evidence="3">
    <location>
        <begin position="1"/>
        <end position="111"/>
    </location>
</feature>
<comment type="similarity">
    <text evidence="1">Belongs to the Gfo/Idh/MocA family.</text>
</comment>
<evidence type="ECO:0000313" key="4">
    <source>
        <dbReference type="EMBL" id="MCK8480544.1"/>
    </source>
</evidence>
<dbReference type="Gene3D" id="3.30.360.10">
    <property type="entry name" value="Dihydrodipicolinate Reductase, domain 2"/>
    <property type="match status" value="1"/>
</dbReference>
<gene>
    <name evidence="4" type="ORF">MUY34_07930</name>
</gene>
<reference evidence="4" key="1">
    <citation type="submission" date="2022-04" db="EMBL/GenBank/DDBJ databases">
        <authorList>
            <person name="Ren T."/>
        </authorList>
    </citation>
    <scope>NUCLEOTIDE SEQUENCE</scope>
    <source>
        <strain evidence="4">F63249</strain>
    </source>
</reference>
<dbReference type="RefSeq" id="WP_248412627.1">
    <property type="nucleotide sequence ID" value="NZ_JALPQF010000006.1"/>
</dbReference>
<keyword evidence="5" id="KW-1185">Reference proteome</keyword>
<dbReference type="InterPro" id="IPR036291">
    <property type="entry name" value="NAD(P)-bd_dom_sf"/>
</dbReference>
<dbReference type="Pfam" id="PF01408">
    <property type="entry name" value="GFO_IDH_MocA"/>
    <property type="match status" value="1"/>
</dbReference>
<dbReference type="PANTHER" id="PTHR42840:SF3">
    <property type="entry name" value="BINDING ROSSMANN FOLD OXIDOREDUCTASE, PUTATIVE (AFU_ORTHOLOGUE AFUA_2G10240)-RELATED"/>
    <property type="match status" value="1"/>
</dbReference>
<dbReference type="SUPFAM" id="SSF51735">
    <property type="entry name" value="NAD(P)-binding Rossmann-fold domains"/>
    <property type="match status" value="1"/>
</dbReference>
<comment type="caution">
    <text evidence="4">The sequence shown here is derived from an EMBL/GenBank/DDBJ whole genome shotgun (WGS) entry which is preliminary data.</text>
</comment>
<dbReference type="EMBL" id="JALPQF010000006">
    <property type="protein sequence ID" value="MCK8480544.1"/>
    <property type="molecule type" value="Genomic_DNA"/>
</dbReference>
<protein>
    <submittedName>
        <fullName evidence="4">Gfo/Idh/MocA family oxidoreductase</fullName>
    </submittedName>
</protein>
<evidence type="ECO:0000256" key="2">
    <source>
        <dbReference type="ARBA" id="ARBA00023002"/>
    </source>
</evidence>
<dbReference type="PANTHER" id="PTHR42840">
    <property type="entry name" value="NAD(P)-BINDING ROSSMANN-FOLD SUPERFAMILY PROTEIN-RELATED"/>
    <property type="match status" value="1"/>
</dbReference>
<accession>A0ABT0H857</accession>
<dbReference type="SUPFAM" id="SSF55347">
    <property type="entry name" value="Glyceraldehyde-3-phosphate dehydrogenase-like, C-terminal domain"/>
    <property type="match status" value="1"/>
</dbReference>
<proteinExistence type="inferred from homology"/>
<dbReference type="Proteomes" id="UP001203687">
    <property type="component" value="Unassembled WGS sequence"/>
</dbReference>
<dbReference type="Gene3D" id="3.40.50.720">
    <property type="entry name" value="NAD(P)-binding Rossmann-like Domain"/>
    <property type="match status" value="1"/>
</dbReference>
<evidence type="ECO:0000259" key="3">
    <source>
        <dbReference type="Pfam" id="PF01408"/>
    </source>
</evidence>
<organism evidence="4 5">
    <name type="scientific">Psychroserpens algicola</name>
    <dbReference type="NCBI Taxonomy" id="1719034"/>
    <lineage>
        <taxon>Bacteria</taxon>
        <taxon>Pseudomonadati</taxon>
        <taxon>Bacteroidota</taxon>
        <taxon>Flavobacteriia</taxon>
        <taxon>Flavobacteriales</taxon>
        <taxon>Flavobacteriaceae</taxon>
        <taxon>Psychroserpens</taxon>
    </lineage>
</organism>
<keyword evidence="2" id="KW-0560">Oxidoreductase</keyword>
<evidence type="ECO:0000313" key="5">
    <source>
        <dbReference type="Proteomes" id="UP001203687"/>
    </source>
</evidence>
<dbReference type="InterPro" id="IPR000683">
    <property type="entry name" value="Gfo/Idh/MocA-like_OxRdtase_N"/>
</dbReference>